<reference evidence="2 3" key="1">
    <citation type="submission" date="2015-08" db="EMBL/GenBank/DDBJ databases">
        <title>Next Generation Sequencing and Analysis of the Genome of Puccinia sorghi L Schw, the Causal Agent of Maize Common Rust.</title>
        <authorList>
            <person name="Rochi L."/>
            <person name="Burguener G."/>
            <person name="Darino M."/>
            <person name="Turjanski A."/>
            <person name="Kreff E."/>
            <person name="Dieguez M.J."/>
            <person name="Sacco F."/>
        </authorList>
    </citation>
    <scope>NUCLEOTIDE SEQUENCE [LARGE SCALE GENOMIC DNA]</scope>
    <source>
        <strain evidence="2 3">RO10H11247</strain>
    </source>
</reference>
<keyword evidence="1" id="KW-1133">Transmembrane helix</keyword>
<organism evidence="2 3">
    <name type="scientific">Puccinia sorghi</name>
    <dbReference type="NCBI Taxonomy" id="27349"/>
    <lineage>
        <taxon>Eukaryota</taxon>
        <taxon>Fungi</taxon>
        <taxon>Dikarya</taxon>
        <taxon>Basidiomycota</taxon>
        <taxon>Pucciniomycotina</taxon>
        <taxon>Pucciniomycetes</taxon>
        <taxon>Pucciniales</taxon>
        <taxon>Pucciniaceae</taxon>
        <taxon>Puccinia</taxon>
    </lineage>
</organism>
<keyword evidence="3" id="KW-1185">Reference proteome</keyword>
<dbReference type="EMBL" id="LAVV01002165">
    <property type="protein sequence ID" value="KNZ63031.1"/>
    <property type="molecule type" value="Genomic_DNA"/>
</dbReference>
<dbReference type="AlphaFoldDB" id="A0A0L6VQR3"/>
<evidence type="ECO:0000256" key="1">
    <source>
        <dbReference type="SAM" id="Phobius"/>
    </source>
</evidence>
<name>A0A0L6VQR3_9BASI</name>
<protein>
    <submittedName>
        <fullName evidence="2">Uncharacterized protein</fullName>
    </submittedName>
</protein>
<sequence>MMRWIITFVLTARPKRRKERVESIEGRRFPASFLIVLSQLRIGRISNQRALGSNTTTPHERNALGYQQADSTYAGKFKYLSPQDSTITQKEKKSVQNSPIVRGSMDNIHYYLSCTDSEMWKEFDEQALYRLNYIKKQNFLHYQDQNHQNLEIEPKIIYPNNLYILIQKKKKKGILKGSDGGYYMLTDNLYHLPKIVSLLYDALAYQMTSQLLALCRIVLECRNYNSLPPYFFLWNMYKKKKAGHFISPFEKQRLHMMAIKVSYLVEGFKEEFVDYGLIIFWSKKVFTFLAVVVVGGLLACSQDPQGETVISHSTDSYMYAAHHIHVTEITLIIFLPLLREDLNRYFTHLVYLTISIKQNDGIIVSSSPLQFICVFQFIPCPHTGNIDFNYLKFCQKWSLCTILSLMGTYYELLWFTVCLVFNLILDQSKIKHCLPSSFCQPELLFSQCLFPDGLSSLSHV</sequence>
<feature type="transmembrane region" description="Helical" evidence="1">
    <location>
        <begin position="402"/>
        <end position="425"/>
    </location>
</feature>
<proteinExistence type="predicted"/>
<gene>
    <name evidence="2" type="ORF">VP01_1194g1</name>
</gene>
<evidence type="ECO:0000313" key="3">
    <source>
        <dbReference type="Proteomes" id="UP000037035"/>
    </source>
</evidence>
<keyword evidence="1" id="KW-0472">Membrane</keyword>
<accession>A0A0L6VQR3</accession>
<dbReference type="Proteomes" id="UP000037035">
    <property type="component" value="Unassembled WGS sequence"/>
</dbReference>
<comment type="caution">
    <text evidence="2">The sequence shown here is derived from an EMBL/GenBank/DDBJ whole genome shotgun (WGS) entry which is preliminary data.</text>
</comment>
<keyword evidence="1" id="KW-0812">Transmembrane</keyword>
<dbReference type="VEuPathDB" id="FungiDB:VP01_1194g1"/>
<evidence type="ECO:0000313" key="2">
    <source>
        <dbReference type="EMBL" id="KNZ63031.1"/>
    </source>
</evidence>